<reference evidence="1 2" key="1">
    <citation type="submission" date="2019-02" db="EMBL/GenBank/DDBJ databases">
        <title>Deep-cultivation of Planctomycetes and their phenomic and genomic characterization uncovers novel biology.</title>
        <authorList>
            <person name="Wiegand S."/>
            <person name="Jogler M."/>
            <person name="Boedeker C."/>
            <person name="Pinto D."/>
            <person name="Vollmers J."/>
            <person name="Rivas-Marin E."/>
            <person name="Kohn T."/>
            <person name="Peeters S.H."/>
            <person name="Heuer A."/>
            <person name="Rast P."/>
            <person name="Oberbeckmann S."/>
            <person name="Bunk B."/>
            <person name="Jeske O."/>
            <person name="Meyerdierks A."/>
            <person name="Storesund J.E."/>
            <person name="Kallscheuer N."/>
            <person name="Luecker S."/>
            <person name="Lage O.M."/>
            <person name="Pohl T."/>
            <person name="Merkel B.J."/>
            <person name="Hornburger P."/>
            <person name="Mueller R.-W."/>
            <person name="Bruemmer F."/>
            <person name="Labrenz M."/>
            <person name="Spormann A.M."/>
            <person name="Op den Camp H."/>
            <person name="Overmann J."/>
            <person name="Amann R."/>
            <person name="Jetten M.S.M."/>
            <person name="Mascher T."/>
            <person name="Medema M.H."/>
            <person name="Devos D.P."/>
            <person name="Kaster A.-K."/>
            <person name="Ovreas L."/>
            <person name="Rohde M."/>
            <person name="Galperin M.Y."/>
            <person name="Jogler C."/>
        </authorList>
    </citation>
    <scope>NUCLEOTIDE SEQUENCE [LARGE SCALE GENOMIC DNA]</scope>
    <source>
        <strain evidence="1 2">Q31a</strain>
    </source>
</reference>
<protein>
    <submittedName>
        <fullName evidence="1">Uncharacterized protein</fullName>
    </submittedName>
</protein>
<keyword evidence="2" id="KW-1185">Reference proteome</keyword>
<evidence type="ECO:0000313" key="1">
    <source>
        <dbReference type="EMBL" id="QDV23714.1"/>
    </source>
</evidence>
<sequence length="198" mass="21838">MSATIDRVATPEPVPVSTLLSRYHAPPAIQELATKQPTAIGLFNELVELGQFGDAIDLLAHWMPAQASVWWGCLTLWEANRKQEPPHFSEAMQLIIAWLQRPEESQRRELVQVEGWFSTKVPMGLLAKAACFSHGSMAGPDVPPVPPPPFLYAIFSAAAIKLQLALKHNSPEALLPTQVIQFGREVLAGQNQWTDDAK</sequence>
<dbReference type="InterPro" id="IPR053855">
    <property type="entry name" value="DUF6931"/>
</dbReference>
<dbReference type="EMBL" id="CP036298">
    <property type="protein sequence ID" value="QDV23714.1"/>
    <property type="molecule type" value="Genomic_DNA"/>
</dbReference>
<accession>A0A518G546</accession>
<proteinExistence type="predicted"/>
<evidence type="ECO:0000313" key="2">
    <source>
        <dbReference type="Proteomes" id="UP000318017"/>
    </source>
</evidence>
<dbReference type="Pfam" id="PF22011">
    <property type="entry name" value="DUF6931"/>
    <property type="match status" value="1"/>
</dbReference>
<organism evidence="1 2">
    <name type="scientific">Aureliella helgolandensis</name>
    <dbReference type="NCBI Taxonomy" id="2527968"/>
    <lineage>
        <taxon>Bacteria</taxon>
        <taxon>Pseudomonadati</taxon>
        <taxon>Planctomycetota</taxon>
        <taxon>Planctomycetia</taxon>
        <taxon>Pirellulales</taxon>
        <taxon>Pirellulaceae</taxon>
        <taxon>Aureliella</taxon>
    </lineage>
</organism>
<name>A0A518G546_9BACT</name>
<dbReference type="AlphaFoldDB" id="A0A518G546"/>
<gene>
    <name evidence="1" type="ORF">Q31a_20190</name>
</gene>
<dbReference type="KEGG" id="ahel:Q31a_20190"/>
<dbReference type="Proteomes" id="UP000318017">
    <property type="component" value="Chromosome"/>
</dbReference>